<reference evidence="2" key="1">
    <citation type="journal article" date="2023" name="Nat. Plants">
        <title>Single-cell RNA sequencing provides a high-resolution roadmap for understanding the multicellular compartmentation of specialized metabolism.</title>
        <authorList>
            <person name="Sun S."/>
            <person name="Shen X."/>
            <person name="Li Y."/>
            <person name="Li Y."/>
            <person name="Wang S."/>
            <person name="Li R."/>
            <person name="Zhang H."/>
            <person name="Shen G."/>
            <person name="Guo B."/>
            <person name="Wei J."/>
            <person name="Xu J."/>
            <person name="St-Pierre B."/>
            <person name="Chen S."/>
            <person name="Sun C."/>
        </authorList>
    </citation>
    <scope>NUCLEOTIDE SEQUENCE [LARGE SCALE GENOMIC DNA]</scope>
</reference>
<evidence type="ECO:0000313" key="1">
    <source>
        <dbReference type="EMBL" id="KAI5676570.1"/>
    </source>
</evidence>
<keyword evidence="2" id="KW-1185">Reference proteome</keyword>
<name>A0ACC0BV73_CATRO</name>
<evidence type="ECO:0000313" key="2">
    <source>
        <dbReference type="Proteomes" id="UP001060085"/>
    </source>
</evidence>
<dbReference type="Proteomes" id="UP001060085">
    <property type="component" value="Linkage Group LG02"/>
</dbReference>
<comment type="caution">
    <text evidence="1">The sequence shown here is derived from an EMBL/GenBank/DDBJ whole genome shotgun (WGS) entry which is preliminary data.</text>
</comment>
<proteinExistence type="predicted"/>
<protein>
    <submittedName>
        <fullName evidence="1">Uncharacterized protein</fullName>
    </submittedName>
</protein>
<dbReference type="EMBL" id="CM044702">
    <property type="protein sequence ID" value="KAI5676570.1"/>
    <property type="molecule type" value="Genomic_DNA"/>
</dbReference>
<organism evidence="1 2">
    <name type="scientific">Catharanthus roseus</name>
    <name type="common">Madagascar periwinkle</name>
    <name type="synonym">Vinca rosea</name>
    <dbReference type="NCBI Taxonomy" id="4058"/>
    <lineage>
        <taxon>Eukaryota</taxon>
        <taxon>Viridiplantae</taxon>
        <taxon>Streptophyta</taxon>
        <taxon>Embryophyta</taxon>
        <taxon>Tracheophyta</taxon>
        <taxon>Spermatophyta</taxon>
        <taxon>Magnoliopsida</taxon>
        <taxon>eudicotyledons</taxon>
        <taxon>Gunneridae</taxon>
        <taxon>Pentapetalae</taxon>
        <taxon>asterids</taxon>
        <taxon>lamiids</taxon>
        <taxon>Gentianales</taxon>
        <taxon>Apocynaceae</taxon>
        <taxon>Rauvolfioideae</taxon>
        <taxon>Vinceae</taxon>
        <taxon>Catharanthinae</taxon>
        <taxon>Catharanthus</taxon>
    </lineage>
</organism>
<sequence length="442" mass="48606">MQFFSFNFMFSVLILSNIEILFSHGAEKPGKSNYHVFSMDSVMQKPNCSSGLGSHKMRVSHKYGPCSPLPNSVEVPFSDEILQKNEARVRWLNSRISNYGGFTTAVEEAAAVGPSPGQYLTTIGLGTPIVNYTMMIDTGSSSTWLRCKPCHKGCNPNRNLFDPSKSSTHIYTSEPFSMTYFDNSSTSGNWNYDTLKLDSHVINEFKFGCGQNNSGDFSGADGILGLGPGPFSLVSQLPPNIGKIFGYCLPKSNKKDGYFVIGDEATKRISSPTLKFTKLLSSSYYFVELLGISVAGRRLNISPEVFTSVRTMVDSGTVVTYLPKQAYTVLSSAFKQSMTIYKPAKEQTDPILETCYIVKEGQSSIRFPQITFHFSGGTDVDLDQSGVGLFIKKENTWCLAFTANKNDGDRTIIGNTQLAEMDVLYDIQGQRIGFGRNGGCGH</sequence>
<gene>
    <name evidence="1" type="ORF">M9H77_07520</name>
</gene>
<accession>A0ACC0BV73</accession>